<protein>
    <submittedName>
        <fullName evidence="2">Uncharacterized protein</fullName>
    </submittedName>
</protein>
<proteinExistence type="predicted"/>
<keyword evidence="3" id="KW-1185">Reference proteome</keyword>
<evidence type="ECO:0000313" key="3">
    <source>
        <dbReference type="Proteomes" id="UP000823775"/>
    </source>
</evidence>
<dbReference type="Proteomes" id="UP000823775">
    <property type="component" value="Unassembled WGS sequence"/>
</dbReference>
<organism evidence="2 3">
    <name type="scientific">Datura stramonium</name>
    <name type="common">Jimsonweed</name>
    <name type="synonym">Common thornapple</name>
    <dbReference type="NCBI Taxonomy" id="4076"/>
    <lineage>
        <taxon>Eukaryota</taxon>
        <taxon>Viridiplantae</taxon>
        <taxon>Streptophyta</taxon>
        <taxon>Embryophyta</taxon>
        <taxon>Tracheophyta</taxon>
        <taxon>Spermatophyta</taxon>
        <taxon>Magnoliopsida</taxon>
        <taxon>eudicotyledons</taxon>
        <taxon>Gunneridae</taxon>
        <taxon>Pentapetalae</taxon>
        <taxon>asterids</taxon>
        <taxon>lamiids</taxon>
        <taxon>Solanales</taxon>
        <taxon>Solanaceae</taxon>
        <taxon>Solanoideae</taxon>
        <taxon>Datureae</taxon>
        <taxon>Datura</taxon>
    </lineage>
</organism>
<feature type="compositionally biased region" description="Polar residues" evidence="1">
    <location>
        <begin position="85"/>
        <end position="98"/>
    </location>
</feature>
<gene>
    <name evidence="2" type="ORF">HAX54_040752</name>
</gene>
<reference evidence="2 3" key="1">
    <citation type="journal article" date="2021" name="BMC Genomics">
        <title>Datura genome reveals duplications of psychoactive alkaloid biosynthetic genes and high mutation rate following tissue culture.</title>
        <authorList>
            <person name="Rajewski A."/>
            <person name="Carter-House D."/>
            <person name="Stajich J."/>
            <person name="Litt A."/>
        </authorList>
    </citation>
    <scope>NUCLEOTIDE SEQUENCE [LARGE SCALE GENOMIC DNA]</scope>
    <source>
        <strain evidence="2">AR-01</strain>
    </source>
</reference>
<sequence>ENNGMTSEGTTHLASFSEFFSGSRIQMPLCPVMKLPPLHATSGEVLNSTSLETDTEDQVLTKEVATLPLVLTDTSTDVSREGDTEVNSLSNSKDLNSQADEKHNTTVKRYNLVRTSNNQDSLVLKIRGDSNLKLISQNTSVVMIHLSHKH</sequence>
<comment type="caution">
    <text evidence="2">The sequence shown here is derived from an EMBL/GenBank/DDBJ whole genome shotgun (WGS) entry which is preliminary data.</text>
</comment>
<evidence type="ECO:0000256" key="1">
    <source>
        <dbReference type="SAM" id="MobiDB-lite"/>
    </source>
</evidence>
<evidence type="ECO:0000313" key="2">
    <source>
        <dbReference type="EMBL" id="MCD7448311.1"/>
    </source>
</evidence>
<accession>A0ABS8RND8</accession>
<dbReference type="EMBL" id="JACEIK010000058">
    <property type="protein sequence ID" value="MCD7448311.1"/>
    <property type="molecule type" value="Genomic_DNA"/>
</dbReference>
<feature type="region of interest" description="Disordered" evidence="1">
    <location>
        <begin position="75"/>
        <end position="101"/>
    </location>
</feature>
<feature type="non-terminal residue" evidence="2">
    <location>
        <position position="1"/>
    </location>
</feature>
<name>A0ABS8RND8_DATST</name>